<dbReference type="Proteomes" id="UP000677228">
    <property type="component" value="Unassembled WGS sequence"/>
</dbReference>
<dbReference type="GO" id="GO:0005096">
    <property type="term" value="F:GTPase activator activity"/>
    <property type="evidence" value="ECO:0007669"/>
    <property type="project" value="UniProtKB-KW"/>
</dbReference>
<dbReference type="PANTHER" id="PTHR10063:SF11">
    <property type="entry name" value="RHO GTPASE-ACTIVATING PROTEIN CG5521-RELATED"/>
    <property type="match status" value="1"/>
</dbReference>
<dbReference type="InterPro" id="IPR000331">
    <property type="entry name" value="Rap/Ran_GAP_dom"/>
</dbReference>
<protein>
    <recommendedName>
        <fullName evidence="2">Rap-GAP domain-containing protein</fullName>
    </recommendedName>
</protein>
<dbReference type="PANTHER" id="PTHR10063">
    <property type="entry name" value="TUBERIN"/>
    <property type="match status" value="1"/>
</dbReference>
<dbReference type="EMBL" id="CAJOBA010101662">
    <property type="protein sequence ID" value="CAF4522314.1"/>
    <property type="molecule type" value="Genomic_DNA"/>
</dbReference>
<proteinExistence type="predicted"/>
<keyword evidence="1" id="KW-0343">GTPase activation</keyword>
<dbReference type="PROSITE" id="PS50085">
    <property type="entry name" value="RAPGAP"/>
    <property type="match status" value="1"/>
</dbReference>
<evidence type="ECO:0000313" key="4">
    <source>
        <dbReference type="EMBL" id="CAF4522314.1"/>
    </source>
</evidence>
<accession>A0A8S2XZ30</accession>
<organism evidence="4 5">
    <name type="scientific">Didymodactylos carnosus</name>
    <dbReference type="NCBI Taxonomy" id="1234261"/>
    <lineage>
        <taxon>Eukaryota</taxon>
        <taxon>Metazoa</taxon>
        <taxon>Spiralia</taxon>
        <taxon>Gnathifera</taxon>
        <taxon>Rotifera</taxon>
        <taxon>Eurotatoria</taxon>
        <taxon>Bdelloidea</taxon>
        <taxon>Philodinida</taxon>
        <taxon>Philodinidae</taxon>
        <taxon>Didymodactylos</taxon>
    </lineage>
</organism>
<dbReference type="FunFam" id="3.40.50.11210:FF:000001">
    <property type="entry name" value="Ral GTPase-activating protein subunit alpha-1 isoform 1"/>
    <property type="match status" value="1"/>
</dbReference>
<dbReference type="Gene3D" id="3.40.50.11210">
    <property type="entry name" value="Rap/Ran-GAP"/>
    <property type="match status" value="1"/>
</dbReference>
<gene>
    <name evidence="3" type="ORF">OVA965_LOCUS45351</name>
    <name evidence="4" type="ORF">TMI583_LOCUS48767</name>
</gene>
<evidence type="ECO:0000313" key="3">
    <source>
        <dbReference type="EMBL" id="CAF1662489.1"/>
    </source>
</evidence>
<dbReference type="SUPFAM" id="SSF111347">
    <property type="entry name" value="Rap/Ran-GAP"/>
    <property type="match status" value="1"/>
</dbReference>
<evidence type="ECO:0000313" key="5">
    <source>
        <dbReference type="Proteomes" id="UP000682733"/>
    </source>
</evidence>
<dbReference type="GO" id="GO:0051056">
    <property type="term" value="P:regulation of small GTPase mediated signal transduction"/>
    <property type="evidence" value="ECO:0007669"/>
    <property type="project" value="InterPro"/>
</dbReference>
<dbReference type="InterPro" id="IPR035974">
    <property type="entry name" value="Rap/Ran-GAP_sf"/>
</dbReference>
<evidence type="ECO:0000259" key="2">
    <source>
        <dbReference type="PROSITE" id="PS50085"/>
    </source>
</evidence>
<feature type="domain" description="Rap-GAP" evidence="2">
    <location>
        <begin position="1"/>
        <end position="124"/>
    </location>
</feature>
<feature type="non-terminal residue" evidence="4">
    <location>
        <position position="1"/>
    </location>
</feature>
<evidence type="ECO:0000256" key="1">
    <source>
        <dbReference type="ARBA" id="ARBA00022468"/>
    </source>
</evidence>
<dbReference type="InterPro" id="IPR027107">
    <property type="entry name" value="Tuberin/Ral-act_asu"/>
</dbReference>
<sequence>NNMSGSSNYEEFLLNLGWEVELSKHTGFKGGLHPLKNTYSVYYADTLVEIMFHVATKMGTSHNTNDEHHRKIRHIGNDEIQIIWTEHYHEYDRSIIASQFGDVLIVIHPLPNSLYRIRIDKTSQ</sequence>
<feature type="non-terminal residue" evidence="4">
    <location>
        <position position="124"/>
    </location>
</feature>
<name>A0A8S2XZ30_9BILA</name>
<reference evidence="4" key="1">
    <citation type="submission" date="2021-02" db="EMBL/GenBank/DDBJ databases">
        <authorList>
            <person name="Nowell W R."/>
        </authorList>
    </citation>
    <scope>NUCLEOTIDE SEQUENCE</scope>
</reference>
<dbReference type="EMBL" id="CAJNOK010070726">
    <property type="protein sequence ID" value="CAF1662489.1"/>
    <property type="molecule type" value="Genomic_DNA"/>
</dbReference>
<dbReference type="GO" id="GO:0005737">
    <property type="term" value="C:cytoplasm"/>
    <property type="evidence" value="ECO:0007669"/>
    <property type="project" value="TreeGrafter"/>
</dbReference>
<dbReference type="Proteomes" id="UP000682733">
    <property type="component" value="Unassembled WGS sequence"/>
</dbReference>
<dbReference type="GO" id="GO:0005634">
    <property type="term" value="C:nucleus"/>
    <property type="evidence" value="ECO:0007669"/>
    <property type="project" value="InterPro"/>
</dbReference>
<dbReference type="Pfam" id="PF02145">
    <property type="entry name" value="Rap_GAP"/>
    <property type="match status" value="1"/>
</dbReference>
<dbReference type="AlphaFoldDB" id="A0A8S2XZ30"/>
<comment type="caution">
    <text evidence="4">The sequence shown here is derived from an EMBL/GenBank/DDBJ whole genome shotgun (WGS) entry which is preliminary data.</text>
</comment>